<dbReference type="PANTHER" id="PTHR47481">
    <property type="match status" value="1"/>
</dbReference>
<proteinExistence type="predicted"/>
<dbReference type="Pfam" id="PF07727">
    <property type="entry name" value="RVT_2"/>
    <property type="match status" value="1"/>
</dbReference>
<dbReference type="Gramene" id="evm.model.08.1621">
    <property type="protein sequence ID" value="cds.evm.model.08.1621"/>
    <property type="gene ID" value="evm.TU.08.1621"/>
</dbReference>
<dbReference type="Proteomes" id="UP000596661">
    <property type="component" value="Chromosome 8"/>
</dbReference>
<reference evidence="4" key="1">
    <citation type="submission" date="2018-11" db="EMBL/GenBank/DDBJ databases">
        <authorList>
            <person name="Grassa J C."/>
        </authorList>
    </citation>
    <scope>NUCLEOTIDE SEQUENCE [LARGE SCALE GENOMIC DNA]</scope>
</reference>
<keyword evidence="5" id="KW-1185">Reference proteome</keyword>
<evidence type="ECO:0008006" key="6">
    <source>
        <dbReference type="Google" id="ProtNLM"/>
    </source>
</evidence>
<sequence>MGSSLARFDLERFDGTDDFCLWKEKMLAILIYQKLDSALDEDLGSNDVKKKDMDESKKKESDTIMKQARSSIFMHLADNVLRQVIGEKTTLGIWSKLNQLYMARSTVTKIFLKGKFYGFKMNATVTLDQNLDELNKIVLALTNMGGTIKEEDQAVIMLNALPDQFKEMRTVIMYSRDTLTLDDVMSTLRSRDAELNWQRAAKQESRTADALMVRGRVPRRGNSRFRGNSRSNSSNNDSNAVIEDSDRDVLTITNSETKVENSIDGDVCTSSCLKDQDWIMDTQVAAVDKCNSESKLWHARFGHIGEQGLVELSKQGLLLNYTHANLPFCEICVQGKQHRIKFLNSNYRAKSVLEYIHADLWGASRVKTQGDPDDGVETLDGYQLAQDRARREIRPPAKYAKADIIAYALSMTMESQDKVPKTYLEAINSKQAKKWNTAMNSKMQSLKKDKTWVVVLKLEGQKVIGSKWIFRHKEGLADDEPILYKARLLAQGFTQVEGVDYSELFSPVVKMKTIRMMLALAVQFDWNIEQMDVKTAFLNGRLEETIYMKQPDGFKVEFKDGELVCLLKRSLYGLKHSPREWYKKFDSVLTKVGYSRSKYDLPLFHKSKDTSCYIPNSVC</sequence>
<organism evidence="4 5">
    <name type="scientific">Cannabis sativa</name>
    <name type="common">Hemp</name>
    <name type="synonym">Marijuana</name>
    <dbReference type="NCBI Taxonomy" id="3483"/>
    <lineage>
        <taxon>Eukaryota</taxon>
        <taxon>Viridiplantae</taxon>
        <taxon>Streptophyta</taxon>
        <taxon>Embryophyta</taxon>
        <taxon>Tracheophyta</taxon>
        <taxon>Spermatophyta</taxon>
        <taxon>Magnoliopsida</taxon>
        <taxon>eudicotyledons</taxon>
        <taxon>Gunneridae</taxon>
        <taxon>Pentapetalae</taxon>
        <taxon>rosids</taxon>
        <taxon>fabids</taxon>
        <taxon>Rosales</taxon>
        <taxon>Cannabaceae</taxon>
        <taxon>Cannabis</taxon>
    </lineage>
</organism>
<dbReference type="PANTHER" id="PTHR47481:SF10">
    <property type="entry name" value="COPIA-LIKE POLYPROTEIN_RETROTRANSPOSON"/>
    <property type="match status" value="1"/>
</dbReference>
<protein>
    <recommendedName>
        <fullName evidence="6">Reverse transcriptase Ty1/copia-type domain-containing protein</fullName>
    </recommendedName>
</protein>
<dbReference type="AlphaFoldDB" id="A0A803Q997"/>
<feature type="domain" description="GAG-pre-integrase" evidence="3">
    <location>
        <begin position="282"/>
        <end position="337"/>
    </location>
</feature>
<reference evidence="4" key="2">
    <citation type="submission" date="2021-03" db="UniProtKB">
        <authorList>
            <consortium name="EnsemblPlants"/>
        </authorList>
    </citation>
    <scope>IDENTIFICATION</scope>
</reference>
<evidence type="ECO:0000259" key="3">
    <source>
        <dbReference type="Pfam" id="PF13976"/>
    </source>
</evidence>
<feature type="compositionally biased region" description="Low complexity" evidence="1">
    <location>
        <begin position="224"/>
        <end position="239"/>
    </location>
</feature>
<name>A0A803Q997_CANSA</name>
<feature type="region of interest" description="Disordered" evidence="1">
    <location>
        <begin position="219"/>
        <end position="241"/>
    </location>
</feature>
<dbReference type="EMBL" id="UZAU01000714">
    <property type="status" value="NOT_ANNOTATED_CDS"/>
    <property type="molecule type" value="Genomic_DNA"/>
</dbReference>
<dbReference type="InterPro" id="IPR025724">
    <property type="entry name" value="GAG-pre-integrase_dom"/>
</dbReference>
<evidence type="ECO:0000256" key="1">
    <source>
        <dbReference type="SAM" id="MobiDB-lite"/>
    </source>
</evidence>
<dbReference type="Pfam" id="PF14223">
    <property type="entry name" value="Retrotran_gag_2"/>
    <property type="match status" value="1"/>
</dbReference>
<accession>A0A803Q997</accession>
<dbReference type="Pfam" id="PF13976">
    <property type="entry name" value="gag_pre-integrs"/>
    <property type="match status" value="1"/>
</dbReference>
<feature type="domain" description="Reverse transcriptase Ty1/copia-type" evidence="2">
    <location>
        <begin position="450"/>
        <end position="607"/>
    </location>
</feature>
<dbReference type="SUPFAM" id="SSF56672">
    <property type="entry name" value="DNA/RNA polymerases"/>
    <property type="match status" value="1"/>
</dbReference>
<evidence type="ECO:0000313" key="4">
    <source>
        <dbReference type="EnsemblPlants" id="cds.evm.model.08.1621"/>
    </source>
</evidence>
<evidence type="ECO:0000313" key="5">
    <source>
        <dbReference type="Proteomes" id="UP000596661"/>
    </source>
</evidence>
<dbReference type="InterPro" id="IPR043502">
    <property type="entry name" value="DNA/RNA_pol_sf"/>
</dbReference>
<dbReference type="InterPro" id="IPR013103">
    <property type="entry name" value="RVT_2"/>
</dbReference>
<dbReference type="EnsemblPlants" id="evm.model.08.1621">
    <property type="protein sequence ID" value="cds.evm.model.08.1621"/>
    <property type="gene ID" value="evm.TU.08.1621"/>
</dbReference>
<evidence type="ECO:0000259" key="2">
    <source>
        <dbReference type="Pfam" id="PF07727"/>
    </source>
</evidence>